<protein>
    <submittedName>
        <fullName evidence="2">Uncharacterized protein</fullName>
    </submittedName>
</protein>
<proteinExistence type="predicted"/>
<feature type="signal peptide" evidence="1">
    <location>
        <begin position="1"/>
        <end position="17"/>
    </location>
</feature>
<comment type="caution">
    <text evidence="2">The sequence shown here is derived from an EMBL/GenBank/DDBJ whole genome shotgun (WGS) entry which is preliminary data.</text>
</comment>
<reference evidence="2" key="2">
    <citation type="submission" date="2020-06" db="EMBL/GenBank/DDBJ databases">
        <title>Helianthus annuus Genome sequencing and assembly Release 2.</title>
        <authorList>
            <person name="Gouzy J."/>
            <person name="Langlade N."/>
            <person name="Munos S."/>
        </authorList>
    </citation>
    <scope>NUCLEOTIDE SEQUENCE</scope>
    <source>
        <tissue evidence="2">Leaves</tissue>
    </source>
</reference>
<evidence type="ECO:0000313" key="2">
    <source>
        <dbReference type="EMBL" id="KAF5788325.1"/>
    </source>
</evidence>
<keyword evidence="3" id="KW-1185">Reference proteome</keyword>
<gene>
    <name evidence="2" type="ORF">HanXRQr2_Chr10g0462801</name>
</gene>
<feature type="chain" id="PRO_5039908485" evidence="1">
    <location>
        <begin position="18"/>
        <end position="42"/>
    </location>
</feature>
<dbReference type="AlphaFoldDB" id="A0A9K3I1K5"/>
<reference evidence="2" key="1">
    <citation type="journal article" date="2017" name="Nature">
        <title>The sunflower genome provides insights into oil metabolism, flowering and Asterid evolution.</title>
        <authorList>
            <person name="Badouin H."/>
            <person name="Gouzy J."/>
            <person name="Grassa C.J."/>
            <person name="Murat F."/>
            <person name="Staton S.E."/>
            <person name="Cottret L."/>
            <person name="Lelandais-Briere C."/>
            <person name="Owens G.L."/>
            <person name="Carrere S."/>
            <person name="Mayjonade B."/>
            <person name="Legrand L."/>
            <person name="Gill N."/>
            <person name="Kane N.C."/>
            <person name="Bowers J.E."/>
            <person name="Hubner S."/>
            <person name="Bellec A."/>
            <person name="Berard A."/>
            <person name="Berges H."/>
            <person name="Blanchet N."/>
            <person name="Boniface M.C."/>
            <person name="Brunel D."/>
            <person name="Catrice O."/>
            <person name="Chaidir N."/>
            <person name="Claudel C."/>
            <person name="Donnadieu C."/>
            <person name="Faraut T."/>
            <person name="Fievet G."/>
            <person name="Helmstetter N."/>
            <person name="King M."/>
            <person name="Knapp S.J."/>
            <person name="Lai Z."/>
            <person name="Le Paslier M.C."/>
            <person name="Lippi Y."/>
            <person name="Lorenzon L."/>
            <person name="Mandel J.R."/>
            <person name="Marage G."/>
            <person name="Marchand G."/>
            <person name="Marquand E."/>
            <person name="Bret-Mestries E."/>
            <person name="Morien E."/>
            <person name="Nambeesan S."/>
            <person name="Nguyen T."/>
            <person name="Pegot-Espagnet P."/>
            <person name="Pouilly N."/>
            <person name="Raftis F."/>
            <person name="Sallet E."/>
            <person name="Schiex T."/>
            <person name="Thomas J."/>
            <person name="Vandecasteele C."/>
            <person name="Vares D."/>
            <person name="Vear F."/>
            <person name="Vautrin S."/>
            <person name="Crespi M."/>
            <person name="Mangin B."/>
            <person name="Burke J.M."/>
            <person name="Salse J."/>
            <person name="Munos S."/>
            <person name="Vincourt P."/>
            <person name="Rieseberg L.H."/>
            <person name="Langlade N.B."/>
        </authorList>
    </citation>
    <scope>NUCLEOTIDE SEQUENCE</scope>
    <source>
        <tissue evidence="2">Leaves</tissue>
    </source>
</reference>
<evidence type="ECO:0000313" key="3">
    <source>
        <dbReference type="Proteomes" id="UP000215914"/>
    </source>
</evidence>
<dbReference type="Gramene" id="mRNA:HanXRQr2_Chr10g0462801">
    <property type="protein sequence ID" value="mRNA:HanXRQr2_Chr10g0462801"/>
    <property type="gene ID" value="HanXRQr2_Chr10g0462801"/>
</dbReference>
<dbReference type="Proteomes" id="UP000215914">
    <property type="component" value="Unassembled WGS sequence"/>
</dbReference>
<sequence>MKFLLFLSSSFDLMVFALEILRKLLVKKGASENGRVGECVDV</sequence>
<dbReference type="EMBL" id="MNCJ02000325">
    <property type="protein sequence ID" value="KAF5788325.1"/>
    <property type="molecule type" value="Genomic_DNA"/>
</dbReference>
<keyword evidence="1" id="KW-0732">Signal</keyword>
<organism evidence="2 3">
    <name type="scientific">Helianthus annuus</name>
    <name type="common">Common sunflower</name>
    <dbReference type="NCBI Taxonomy" id="4232"/>
    <lineage>
        <taxon>Eukaryota</taxon>
        <taxon>Viridiplantae</taxon>
        <taxon>Streptophyta</taxon>
        <taxon>Embryophyta</taxon>
        <taxon>Tracheophyta</taxon>
        <taxon>Spermatophyta</taxon>
        <taxon>Magnoliopsida</taxon>
        <taxon>eudicotyledons</taxon>
        <taxon>Gunneridae</taxon>
        <taxon>Pentapetalae</taxon>
        <taxon>asterids</taxon>
        <taxon>campanulids</taxon>
        <taxon>Asterales</taxon>
        <taxon>Asteraceae</taxon>
        <taxon>Asteroideae</taxon>
        <taxon>Heliantheae alliance</taxon>
        <taxon>Heliantheae</taxon>
        <taxon>Helianthus</taxon>
    </lineage>
</organism>
<name>A0A9K3I1K5_HELAN</name>
<accession>A0A9K3I1K5</accession>
<evidence type="ECO:0000256" key="1">
    <source>
        <dbReference type="SAM" id="SignalP"/>
    </source>
</evidence>